<comment type="caution">
    <text evidence="1">The sequence shown here is derived from an EMBL/GenBank/DDBJ whole genome shotgun (WGS) entry which is preliminary data.</text>
</comment>
<evidence type="ECO:0000313" key="1">
    <source>
        <dbReference type="EMBL" id="ORE89608.1"/>
    </source>
</evidence>
<dbReference type="EMBL" id="AQQV01000001">
    <property type="protein sequence ID" value="ORE89608.1"/>
    <property type="molecule type" value="Genomic_DNA"/>
</dbReference>
<dbReference type="Proteomes" id="UP000192342">
    <property type="component" value="Unassembled WGS sequence"/>
</dbReference>
<name>A0A1Y1SJ78_9GAMM</name>
<dbReference type="AlphaFoldDB" id="A0A1Y1SJ78"/>
<gene>
    <name evidence="1" type="ORF">ATO7_06995</name>
</gene>
<dbReference type="Gene3D" id="3.40.50.150">
    <property type="entry name" value="Vaccinia Virus protein VP39"/>
    <property type="match status" value="1"/>
</dbReference>
<dbReference type="RefSeq" id="WP_083560869.1">
    <property type="nucleotide sequence ID" value="NZ_AQQV01000001.1"/>
</dbReference>
<keyword evidence="2" id="KW-1185">Reference proteome</keyword>
<dbReference type="FunFam" id="3.40.50.150:FF:000554">
    <property type="entry name" value="Cation-transporting ATPase"/>
    <property type="match status" value="1"/>
</dbReference>
<dbReference type="InterPro" id="IPR029063">
    <property type="entry name" value="SAM-dependent_MTases_sf"/>
</dbReference>
<dbReference type="CDD" id="cd02440">
    <property type="entry name" value="AdoMet_MTases"/>
    <property type="match status" value="1"/>
</dbReference>
<dbReference type="OrthoDB" id="9782855at2"/>
<dbReference type="PANTHER" id="PTHR43832">
    <property type="match status" value="1"/>
</dbReference>
<protein>
    <submittedName>
        <fullName evidence="1">Cyclopropane-fatty-acyl-phospholipid synthase-like protein</fullName>
    </submittedName>
</protein>
<dbReference type="SUPFAM" id="SSF53335">
    <property type="entry name" value="S-adenosyl-L-methionine-dependent methyltransferases"/>
    <property type="match status" value="1"/>
</dbReference>
<dbReference type="STRING" id="1317117.ATO7_06995"/>
<evidence type="ECO:0000313" key="2">
    <source>
        <dbReference type="Proteomes" id="UP000192342"/>
    </source>
</evidence>
<accession>A0A1Y1SJ78</accession>
<dbReference type="Pfam" id="PF02353">
    <property type="entry name" value="CMAS"/>
    <property type="match status" value="1"/>
</dbReference>
<proteinExistence type="predicted"/>
<dbReference type="PANTHER" id="PTHR43832:SF1">
    <property type="entry name" value="S-ADENOSYL-L-METHIONINE-DEPENDENT METHYLTRANSFERASES SUPERFAMILY PROTEIN"/>
    <property type="match status" value="1"/>
</dbReference>
<organism evidence="1 2">
    <name type="scientific">Oceanococcus atlanticus</name>
    <dbReference type="NCBI Taxonomy" id="1317117"/>
    <lineage>
        <taxon>Bacteria</taxon>
        <taxon>Pseudomonadati</taxon>
        <taxon>Pseudomonadota</taxon>
        <taxon>Gammaproteobacteria</taxon>
        <taxon>Chromatiales</taxon>
        <taxon>Oceanococcaceae</taxon>
        <taxon>Oceanococcus</taxon>
    </lineage>
</organism>
<reference evidence="1 2" key="1">
    <citation type="submission" date="2013-04" db="EMBL/GenBank/DDBJ databases">
        <title>Oceanococcus atlanticus 22II-S10r2 Genome Sequencing.</title>
        <authorList>
            <person name="Lai Q."/>
            <person name="Li G."/>
            <person name="Shao Z."/>
        </authorList>
    </citation>
    <scope>NUCLEOTIDE SEQUENCE [LARGE SCALE GENOMIC DNA]</scope>
    <source>
        <strain evidence="1 2">22II-S10r2</strain>
    </source>
</reference>
<sequence length="342" mass="39515">MNIITLCEKGYIPDPLIRFGARRLSRRRLAEDGKLDPQQLQITLEARVREWRNGPIALATQAANDQHYEVPPGFFLRALGSHLKYSCCYWDDTTASLDEAERLMLEITAQRAGIGDGQEVLDLGCGWGSFTLWAAQAYPGSRFTAMSNSAPQREFIEATARQRGLSNVRVITADINAFAPDQQFDRIVSVEMLEHVRNHARLFERIASWLKPDGQFFAHVFCHHTLTYAYEDRGGDDWMSRHFFTGGMMPSYDLFTRYDEHLSVVERWWVDGHHYEKTSNAWLQRSDAQRDELIEILGGGEQGRLRLQRWRMFFLAVAEFFGIDEGREWGVGHYLFKPRRAD</sequence>